<keyword evidence="3" id="KW-1185">Reference proteome</keyword>
<dbReference type="InterPro" id="IPR049722">
    <property type="entry name" value="Prli42-like"/>
</dbReference>
<feature type="transmembrane region" description="Helical" evidence="1">
    <location>
        <begin position="12"/>
        <end position="31"/>
    </location>
</feature>
<accession>A0A370GBP7</accession>
<organism evidence="2 3">
    <name type="scientific">Falsibacillus pallidus</name>
    <dbReference type="NCBI Taxonomy" id="493781"/>
    <lineage>
        <taxon>Bacteria</taxon>
        <taxon>Bacillati</taxon>
        <taxon>Bacillota</taxon>
        <taxon>Bacilli</taxon>
        <taxon>Bacillales</taxon>
        <taxon>Bacillaceae</taxon>
        <taxon>Falsibacillus</taxon>
    </lineage>
</organism>
<evidence type="ECO:0008006" key="4">
    <source>
        <dbReference type="Google" id="ProtNLM"/>
    </source>
</evidence>
<comment type="caution">
    <text evidence="2">The sequence shown here is derived from an EMBL/GenBank/DDBJ whole genome shotgun (WGS) entry which is preliminary data.</text>
</comment>
<evidence type="ECO:0000256" key="1">
    <source>
        <dbReference type="SAM" id="Phobius"/>
    </source>
</evidence>
<gene>
    <name evidence="2" type="ORF">DFR59_10971</name>
</gene>
<reference evidence="2 3" key="1">
    <citation type="submission" date="2018-07" db="EMBL/GenBank/DDBJ databases">
        <title>Genomic Encyclopedia of Type Strains, Phase IV (KMG-IV): sequencing the most valuable type-strain genomes for metagenomic binning, comparative biology and taxonomic classification.</title>
        <authorList>
            <person name="Goeker M."/>
        </authorList>
    </citation>
    <scope>NUCLEOTIDE SEQUENCE [LARGE SCALE GENOMIC DNA]</scope>
    <source>
        <strain evidence="2 3">DSM 25281</strain>
    </source>
</reference>
<sequence>MMRNKTFQKVIVYLMLLAMIASTIIFGLAMVL</sequence>
<proteinExistence type="predicted"/>
<keyword evidence="1" id="KW-1133">Transmembrane helix</keyword>
<protein>
    <recommendedName>
        <fullName evidence="4">Stressosome-associated protein Prli42</fullName>
    </recommendedName>
</protein>
<keyword evidence="1" id="KW-0472">Membrane</keyword>
<dbReference type="NCBIfam" id="NF033880">
    <property type="entry name" value="Prli42"/>
    <property type="match status" value="1"/>
</dbReference>
<keyword evidence="1" id="KW-0812">Transmembrane</keyword>
<evidence type="ECO:0000313" key="3">
    <source>
        <dbReference type="Proteomes" id="UP000255326"/>
    </source>
</evidence>
<dbReference type="AlphaFoldDB" id="A0A370GBP7"/>
<dbReference type="Proteomes" id="UP000255326">
    <property type="component" value="Unassembled WGS sequence"/>
</dbReference>
<name>A0A370GBP7_9BACI</name>
<dbReference type="EMBL" id="QQAY01000009">
    <property type="protein sequence ID" value="RDI41225.1"/>
    <property type="molecule type" value="Genomic_DNA"/>
</dbReference>
<evidence type="ECO:0000313" key="2">
    <source>
        <dbReference type="EMBL" id="RDI41225.1"/>
    </source>
</evidence>